<dbReference type="PROSITE" id="PS51352">
    <property type="entry name" value="THIOREDOXIN_2"/>
    <property type="match status" value="1"/>
</dbReference>
<evidence type="ECO:0000256" key="4">
    <source>
        <dbReference type="ARBA" id="ARBA00023157"/>
    </source>
</evidence>
<dbReference type="Gene3D" id="1.25.40.10">
    <property type="entry name" value="Tetratricopeptide repeat domain"/>
    <property type="match status" value="2"/>
</dbReference>
<keyword evidence="4" id="KW-1015">Disulfide bond</keyword>
<dbReference type="InterPro" id="IPR011990">
    <property type="entry name" value="TPR-like_helical_dom_sf"/>
</dbReference>
<dbReference type="SUPFAM" id="SSF48452">
    <property type="entry name" value="TPR-like"/>
    <property type="match status" value="1"/>
</dbReference>
<evidence type="ECO:0000256" key="3">
    <source>
        <dbReference type="ARBA" id="ARBA00022982"/>
    </source>
</evidence>
<dbReference type="Proteomes" id="UP000295135">
    <property type="component" value="Unassembled WGS sequence"/>
</dbReference>
<evidence type="ECO:0000256" key="5">
    <source>
        <dbReference type="ARBA" id="ARBA00023284"/>
    </source>
</evidence>
<dbReference type="Pfam" id="PF14561">
    <property type="entry name" value="TPR_20"/>
    <property type="match status" value="1"/>
</dbReference>
<dbReference type="PANTHER" id="PTHR43601">
    <property type="entry name" value="THIOREDOXIN, MITOCHONDRIAL"/>
    <property type="match status" value="1"/>
</dbReference>
<dbReference type="CDD" id="cd02956">
    <property type="entry name" value="ybbN"/>
    <property type="match status" value="1"/>
</dbReference>
<evidence type="ECO:0000313" key="7">
    <source>
        <dbReference type="EMBL" id="TCS72441.1"/>
    </source>
</evidence>
<gene>
    <name evidence="7" type="ORF">EDC61_10596</name>
</gene>
<dbReference type="RefSeq" id="WP_126463500.1">
    <property type="nucleotide sequence ID" value="NZ_AP018721.1"/>
</dbReference>
<keyword evidence="3" id="KW-0249">Electron transport</keyword>
<accession>A0A4R3JW94</accession>
<dbReference type="GO" id="GO:0015035">
    <property type="term" value="F:protein-disulfide reductase activity"/>
    <property type="evidence" value="ECO:0007669"/>
    <property type="project" value="UniProtKB-ARBA"/>
</dbReference>
<reference evidence="7 8" key="1">
    <citation type="submission" date="2019-03" db="EMBL/GenBank/DDBJ databases">
        <title>Genomic Encyclopedia of Type Strains, Phase IV (KMG-IV): sequencing the most valuable type-strain genomes for metagenomic binning, comparative biology and taxonomic classification.</title>
        <authorList>
            <person name="Goeker M."/>
        </authorList>
    </citation>
    <scope>NUCLEOTIDE SEQUENCE [LARGE SCALE GENOMIC DNA]</scope>
    <source>
        <strain evidence="7 8">DSM 103923</strain>
    </source>
</reference>
<dbReference type="Pfam" id="PF14559">
    <property type="entry name" value="TPR_19"/>
    <property type="match status" value="1"/>
</dbReference>
<dbReference type="SUPFAM" id="SSF52833">
    <property type="entry name" value="Thioredoxin-like"/>
    <property type="match status" value="1"/>
</dbReference>
<dbReference type="Pfam" id="PF00085">
    <property type="entry name" value="Thioredoxin"/>
    <property type="match status" value="1"/>
</dbReference>
<protein>
    <submittedName>
        <fullName evidence="7">Thioredoxin</fullName>
    </submittedName>
</protein>
<proteinExistence type="inferred from homology"/>
<keyword evidence="5" id="KW-0676">Redox-active center</keyword>
<dbReference type="PRINTS" id="PR00421">
    <property type="entry name" value="THIOREDOXIN"/>
</dbReference>
<dbReference type="EMBL" id="SLZY01000005">
    <property type="protein sequence ID" value="TCS72441.1"/>
    <property type="molecule type" value="Genomic_DNA"/>
</dbReference>
<dbReference type="AlphaFoldDB" id="A0A4R3JW94"/>
<organism evidence="7 8">
    <name type="scientific">Sulfuritortus calidifontis</name>
    <dbReference type="NCBI Taxonomy" id="1914471"/>
    <lineage>
        <taxon>Bacteria</taxon>
        <taxon>Pseudomonadati</taxon>
        <taxon>Pseudomonadota</taxon>
        <taxon>Betaproteobacteria</taxon>
        <taxon>Nitrosomonadales</taxon>
        <taxon>Thiobacillaceae</taxon>
        <taxon>Sulfuritortus</taxon>
    </lineage>
</organism>
<name>A0A4R3JW94_9PROT</name>
<dbReference type="OrthoDB" id="9790390at2"/>
<sequence>MGQFAFDVDSGNFQQIVIEGSKKVPVVVDFWAPWCGPCKVLKPILEKLAEEYAGKFILAKVNSDENQELAAQFGVRGIPSVKAIYGGEIVDEFSGAIPEGQVRAFLDRIIPSPAEELRLKAAELKAAGEAAQALQLLAEASKLDAGNEKVRLDAAEILCEAGELDEARRLLDSLSPAMKQEDRVARLAAKINFALSSQGGGDEAALRDKIKADAKDMDSRLQLAKLLIASGRHAEGMDQLLEMIRIDRAWNDEAARKTMLDVFNLLAGSPLVAEYRRKLASALN</sequence>
<dbReference type="PANTHER" id="PTHR43601:SF3">
    <property type="entry name" value="THIOREDOXIN, MITOCHONDRIAL"/>
    <property type="match status" value="1"/>
</dbReference>
<dbReference type="InterPro" id="IPR036249">
    <property type="entry name" value="Thioredoxin-like_sf"/>
</dbReference>
<evidence type="ECO:0000259" key="6">
    <source>
        <dbReference type="PROSITE" id="PS51352"/>
    </source>
</evidence>
<dbReference type="GO" id="GO:0006950">
    <property type="term" value="P:response to stress"/>
    <property type="evidence" value="ECO:0007669"/>
    <property type="project" value="UniProtKB-ARBA"/>
</dbReference>
<evidence type="ECO:0000256" key="2">
    <source>
        <dbReference type="ARBA" id="ARBA00022448"/>
    </source>
</evidence>
<dbReference type="FunFam" id="3.40.30.10:FF:000001">
    <property type="entry name" value="Thioredoxin"/>
    <property type="match status" value="1"/>
</dbReference>
<comment type="caution">
    <text evidence="7">The sequence shown here is derived from an EMBL/GenBank/DDBJ whole genome shotgun (WGS) entry which is preliminary data.</text>
</comment>
<evidence type="ECO:0000313" key="8">
    <source>
        <dbReference type="Proteomes" id="UP000295135"/>
    </source>
</evidence>
<dbReference type="InterPro" id="IPR017937">
    <property type="entry name" value="Thioredoxin_CS"/>
</dbReference>
<comment type="similarity">
    <text evidence="1">Belongs to the thioredoxin family.</text>
</comment>
<evidence type="ECO:0000256" key="1">
    <source>
        <dbReference type="ARBA" id="ARBA00008987"/>
    </source>
</evidence>
<dbReference type="InterPro" id="IPR013766">
    <property type="entry name" value="Thioredoxin_domain"/>
</dbReference>
<dbReference type="GO" id="GO:0045454">
    <property type="term" value="P:cell redox homeostasis"/>
    <property type="evidence" value="ECO:0007669"/>
    <property type="project" value="TreeGrafter"/>
</dbReference>
<keyword evidence="2" id="KW-0813">Transport</keyword>
<dbReference type="PROSITE" id="PS00194">
    <property type="entry name" value="THIOREDOXIN_1"/>
    <property type="match status" value="1"/>
</dbReference>
<feature type="domain" description="Thioredoxin" evidence="6">
    <location>
        <begin position="1"/>
        <end position="111"/>
    </location>
</feature>
<dbReference type="Gene3D" id="3.40.30.10">
    <property type="entry name" value="Glutaredoxin"/>
    <property type="match status" value="1"/>
</dbReference>
<keyword evidence="8" id="KW-1185">Reference proteome</keyword>